<proteinExistence type="inferred from homology"/>
<organism evidence="10 11">
    <name type="scientific">Xiphophorus couchianus</name>
    <name type="common">Monterrey platyfish</name>
    <dbReference type="NCBI Taxonomy" id="32473"/>
    <lineage>
        <taxon>Eukaryota</taxon>
        <taxon>Metazoa</taxon>
        <taxon>Chordata</taxon>
        <taxon>Craniata</taxon>
        <taxon>Vertebrata</taxon>
        <taxon>Euteleostomi</taxon>
        <taxon>Actinopterygii</taxon>
        <taxon>Neopterygii</taxon>
        <taxon>Teleostei</taxon>
        <taxon>Neoteleostei</taxon>
        <taxon>Acanthomorphata</taxon>
        <taxon>Ovalentaria</taxon>
        <taxon>Atherinomorphae</taxon>
        <taxon>Cyprinodontiformes</taxon>
        <taxon>Poeciliidae</taxon>
        <taxon>Poeciliinae</taxon>
        <taxon>Xiphophorus</taxon>
    </lineage>
</organism>
<dbReference type="AlphaFoldDB" id="A0A3B5LCY5"/>
<evidence type="ECO:0000256" key="7">
    <source>
        <dbReference type="ARBA" id="ARBA00023212"/>
    </source>
</evidence>
<sequence>LPPLSAGVIKTIICEIVEECVRRGHSFSETLAGFMVKAVVLNPTNGFDVDQTLSEEDVQRLKQVFVTVQLTLNSNLTVGPHVRYDKNLTEVEADCS</sequence>
<name>A0A3B5LCY5_9TELE</name>
<evidence type="ECO:0000256" key="2">
    <source>
        <dbReference type="ARBA" id="ARBA00010500"/>
    </source>
</evidence>
<dbReference type="PANTHER" id="PTHR21442:SF0">
    <property type="entry name" value="CILIA- AND FLAGELLA-ASSOCIATED PROTEIN 206"/>
    <property type="match status" value="1"/>
</dbReference>
<dbReference type="GeneTree" id="ENSGT00940000178243"/>
<dbReference type="GO" id="GO:0003356">
    <property type="term" value="P:regulation of cilium beat frequency"/>
    <property type="evidence" value="ECO:0007669"/>
    <property type="project" value="TreeGrafter"/>
</dbReference>
<dbReference type="GO" id="GO:0036064">
    <property type="term" value="C:ciliary basal body"/>
    <property type="evidence" value="ECO:0007669"/>
    <property type="project" value="TreeGrafter"/>
</dbReference>
<dbReference type="PANTHER" id="PTHR21442">
    <property type="entry name" value="CILIA- AND FLAGELLA-ASSOCIATED PROTEIN 206"/>
    <property type="match status" value="1"/>
</dbReference>
<evidence type="ECO:0000256" key="8">
    <source>
        <dbReference type="ARBA" id="ARBA00023273"/>
    </source>
</evidence>
<comment type="subcellular location">
    <subcellularLocation>
        <location evidence="1">Cytoplasm</location>
        <location evidence="1">Cytoskeleton</location>
        <location evidence="1">Cilium axoneme</location>
    </subcellularLocation>
</comment>
<evidence type="ECO:0000313" key="10">
    <source>
        <dbReference type="Ensembl" id="ENSXCOP00000010038.1"/>
    </source>
</evidence>
<evidence type="ECO:0000256" key="6">
    <source>
        <dbReference type="ARBA" id="ARBA00023069"/>
    </source>
</evidence>
<evidence type="ECO:0000256" key="3">
    <source>
        <dbReference type="ARBA" id="ARBA00021602"/>
    </source>
</evidence>
<dbReference type="Proteomes" id="UP000261380">
    <property type="component" value="Unplaced"/>
</dbReference>
<keyword evidence="11" id="KW-1185">Reference proteome</keyword>
<protein>
    <recommendedName>
        <fullName evidence="3">Cilia- and flagella-associated protein 206</fullName>
    </recommendedName>
</protein>
<evidence type="ECO:0000256" key="9">
    <source>
        <dbReference type="ARBA" id="ARBA00045321"/>
    </source>
</evidence>
<evidence type="ECO:0000256" key="1">
    <source>
        <dbReference type="ARBA" id="ARBA00004430"/>
    </source>
</evidence>
<dbReference type="GO" id="GO:0005930">
    <property type="term" value="C:axoneme"/>
    <property type="evidence" value="ECO:0007669"/>
    <property type="project" value="UniProtKB-SubCell"/>
</dbReference>
<dbReference type="Ensembl" id="ENSXCOT00000010156.1">
    <property type="protein sequence ID" value="ENSXCOP00000010038.1"/>
    <property type="gene ID" value="ENSXCOG00000007616.1"/>
</dbReference>
<reference evidence="10" key="1">
    <citation type="submission" date="2025-08" db="UniProtKB">
        <authorList>
            <consortium name="Ensembl"/>
        </authorList>
    </citation>
    <scope>IDENTIFICATION</scope>
</reference>
<evidence type="ECO:0000313" key="11">
    <source>
        <dbReference type="Proteomes" id="UP000261380"/>
    </source>
</evidence>
<comment type="function">
    <text evidence="9">Essential for sperm motility and is involved in the regulation of the beating frequency of motile cilia on the epithelial cells of the respiratory tract. Required for the establishment of radial spokes in sperm flagella.</text>
</comment>
<dbReference type="InterPro" id="IPR021897">
    <property type="entry name" value="FAP206"/>
</dbReference>
<dbReference type="GO" id="GO:1901317">
    <property type="term" value="P:regulation of flagellated sperm motility"/>
    <property type="evidence" value="ECO:0007669"/>
    <property type="project" value="TreeGrafter"/>
</dbReference>
<accession>A0A3B5LCY5</accession>
<keyword evidence="4" id="KW-0963">Cytoplasm</keyword>
<dbReference type="GO" id="GO:0007288">
    <property type="term" value="P:sperm axoneme assembly"/>
    <property type="evidence" value="ECO:0007669"/>
    <property type="project" value="TreeGrafter"/>
</dbReference>
<evidence type="ECO:0000256" key="5">
    <source>
        <dbReference type="ARBA" id="ARBA00022794"/>
    </source>
</evidence>
<comment type="similarity">
    <text evidence="2">Belongs to the CFAP206 family.</text>
</comment>
<evidence type="ECO:0000256" key="4">
    <source>
        <dbReference type="ARBA" id="ARBA00022490"/>
    </source>
</evidence>
<reference evidence="10" key="2">
    <citation type="submission" date="2025-09" db="UniProtKB">
        <authorList>
            <consortium name="Ensembl"/>
        </authorList>
    </citation>
    <scope>IDENTIFICATION</scope>
</reference>
<keyword evidence="6" id="KW-0969">Cilium</keyword>
<keyword evidence="5" id="KW-0970">Cilium biogenesis/degradation</keyword>
<keyword evidence="7" id="KW-0206">Cytoskeleton</keyword>
<keyword evidence="8" id="KW-0966">Cell projection</keyword>